<dbReference type="AlphaFoldDB" id="A0AAQ3UK60"/>
<feature type="region of interest" description="Disordered" evidence="1">
    <location>
        <begin position="106"/>
        <end position="203"/>
    </location>
</feature>
<feature type="signal peptide" evidence="2">
    <location>
        <begin position="1"/>
        <end position="30"/>
    </location>
</feature>
<dbReference type="EMBL" id="CP144753">
    <property type="protein sequence ID" value="WVZ91745.1"/>
    <property type="molecule type" value="Genomic_DNA"/>
</dbReference>
<evidence type="ECO:0000313" key="4">
    <source>
        <dbReference type="EMBL" id="WVZ91745.1"/>
    </source>
</evidence>
<keyword evidence="2" id="KW-0732">Signal</keyword>
<feature type="chain" id="PRO_5042824165" description="DUF632 domain-containing protein" evidence="2">
    <location>
        <begin position="31"/>
        <end position="540"/>
    </location>
</feature>
<feature type="domain" description="DUF632" evidence="3">
    <location>
        <begin position="233"/>
        <end position="527"/>
    </location>
</feature>
<protein>
    <recommendedName>
        <fullName evidence="3">DUF632 domain-containing protein</fullName>
    </recommendedName>
</protein>
<gene>
    <name evidence="4" type="ORF">U9M48_037874</name>
</gene>
<evidence type="ECO:0000256" key="2">
    <source>
        <dbReference type="SAM" id="SignalP"/>
    </source>
</evidence>
<accession>A0AAQ3UK60</accession>
<evidence type="ECO:0000256" key="1">
    <source>
        <dbReference type="SAM" id="MobiDB-lite"/>
    </source>
</evidence>
<dbReference type="Proteomes" id="UP001341281">
    <property type="component" value="Chromosome 09"/>
</dbReference>
<evidence type="ECO:0000259" key="3">
    <source>
        <dbReference type="Pfam" id="PF04782"/>
    </source>
</evidence>
<organism evidence="4 5">
    <name type="scientific">Paspalum notatum var. saurae</name>
    <dbReference type="NCBI Taxonomy" id="547442"/>
    <lineage>
        <taxon>Eukaryota</taxon>
        <taxon>Viridiplantae</taxon>
        <taxon>Streptophyta</taxon>
        <taxon>Embryophyta</taxon>
        <taxon>Tracheophyta</taxon>
        <taxon>Spermatophyta</taxon>
        <taxon>Magnoliopsida</taxon>
        <taxon>Liliopsida</taxon>
        <taxon>Poales</taxon>
        <taxon>Poaceae</taxon>
        <taxon>PACMAD clade</taxon>
        <taxon>Panicoideae</taxon>
        <taxon>Andropogonodae</taxon>
        <taxon>Paspaleae</taxon>
        <taxon>Paspalinae</taxon>
        <taxon>Paspalum</taxon>
    </lineage>
</organism>
<feature type="compositionally biased region" description="Pro residues" evidence="1">
    <location>
        <begin position="77"/>
        <end position="90"/>
    </location>
</feature>
<dbReference type="PANTHER" id="PTHR21450:SF48">
    <property type="entry name" value="OS08G0551200 PROTEIN"/>
    <property type="match status" value="1"/>
</dbReference>
<sequence length="540" mass="60143">MARGCASQLCPPSSAASSIVLLQLWLPSSAIQLQQLHPTEAQTPVPSSAYGYGGGYEADMGGGSGQSSYNISYTQSHPPPSHQLPPPSPPMELAWGLLDPFEPLQGYYQDHPAYPAAQSSNDVRDEDMPELEEDEDIPELEDEECSSSITLSDDDEEHHIEFKGSSSDATSSSNRSSAVHGNGVEEDRNRSNSVHGNGVEEDNNAVEEQHARVAEAEQPLAAAPEKMYNNDVEVVQEIKLQFEHASKSAGDICKMLEVGKMRHSQKNSGLKVSSMMIWRVPSTRKKFIKFEEEKAMECGNLSSSLQQLYWWEKKLLQEVKSTEKIRVLYDKRCKTLKKLYDDGAEAQKLEEVEVSIKKLSSKLDISIRIVNNISYKINKLRDQELWPQTHEVIQGFMQMLDAMSECHQIQCHAMSQARNIDSIVAAAKFSETLMDLVKQLELQLLDMATSFATWFNAQKSDASTLNEWLKRGIMYEPEVTDDGVAPFSPGRLGAPPIFTVYNNWATILGRISNAEVVGAMQALASNILGVWEKHMWLAPC</sequence>
<reference evidence="4 5" key="1">
    <citation type="submission" date="2024-02" db="EMBL/GenBank/DDBJ databases">
        <title>High-quality chromosome-scale genome assembly of Pensacola bahiagrass (Paspalum notatum Flugge var. saurae).</title>
        <authorList>
            <person name="Vega J.M."/>
            <person name="Podio M."/>
            <person name="Orjuela J."/>
            <person name="Siena L.A."/>
            <person name="Pessino S.C."/>
            <person name="Combes M.C."/>
            <person name="Mariac C."/>
            <person name="Albertini E."/>
            <person name="Pupilli F."/>
            <person name="Ortiz J.P.A."/>
            <person name="Leblanc O."/>
        </authorList>
    </citation>
    <scope>NUCLEOTIDE SEQUENCE [LARGE SCALE GENOMIC DNA]</scope>
    <source>
        <strain evidence="4">R1</strain>
        <tissue evidence="4">Leaf</tissue>
    </source>
</reference>
<evidence type="ECO:0000313" key="5">
    <source>
        <dbReference type="Proteomes" id="UP001341281"/>
    </source>
</evidence>
<feature type="compositionally biased region" description="Gly residues" evidence="1">
    <location>
        <begin position="56"/>
        <end position="65"/>
    </location>
</feature>
<feature type="compositionally biased region" description="Acidic residues" evidence="1">
    <location>
        <begin position="124"/>
        <end position="145"/>
    </location>
</feature>
<name>A0AAQ3UK60_PASNO</name>
<feature type="region of interest" description="Disordered" evidence="1">
    <location>
        <begin position="56"/>
        <end position="90"/>
    </location>
</feature>
<proteinExistence type="predicted"/>
<feature type="compositionally biased region" description="Low complexity" evidence="1">
    <location>
        <begin position="165"/>
        <end position="177"/>
    </location>
</feature>
<dbReference type="PANTHER" id="PTHR21450">
    <property type="entry name" value="PROTEIN ALTERED PHOSPHATE STARVATION RESPONSE 1"/>
    <property type="match status" value="1"/>
</dbReference>
<keyword evidence="5" id="KW-1185">Reference proteome</keyword>
<dbReference type="Pfam" id="PF04782">
    <property type="entry name" value="DUF632"/>
    <property type="match status" value="1"/>
</dbReference>
<dbReference type="InterPro" id="IPR006867">
    <property type="entry name" value="DUF632"/>
</dbReference>